<name>A0A1Y2BCJ1_9FUNG</name>
<dbReference type="Proteomes" id="UP000193642">
    <property type="component" value="Unassembled WGS sequence"/>
</dbReference>
<dbReference type="AlphaFoldDB" id="A0A1Y2BCJ1"/>
<proteinExistence type="predicted"/>
<protein>
    <recommendedName>
        <fullName evidence="3">VWFA domain-containing protein</fullName>
    </recommendedName>
</protein>
<evidence type="ECO:0000313" key="2">
    <source>
        <dbReference type="Proteomes" id="UP000193642"/>
    </source>
</evidence>
<organism evidence="1 2">
    <name type="scientific">Rhizoclosmatium globosum</name>
    <dbReference type="NCBI Taxonomy" id="329046"/>
    <lineage>
        <taxon>Eukaryota</taxon>
        <taxon>Fungi</taxon>
        <taxon>Fungi incertae sedis</taxon>
        <taxon>Chytridiomycota</taxon>
        <taxon>Chytridiomycota incertae sedis</taxon>
        <taxon>Chytridiomycetes</taxon>
        <taxon>Chytridiales</taxon>
        <taxon>Chytriomycetaceae</taxon>
        <taxon>Rhizoclosmatium</taxon>
    </lineage>
</organism>
<gene>
    <name evidence="1" type="ORF">BCR33DRAFT_771424</name>
</gene>
<dbReference type="Gene3D" id="3.40.50.410">
    <property type="entry name" value="von Willebrand factor, type A domain"/>
    <property type="match status" value="1"/>
</dbReference>
<evidence type="ECO:0008006" key="3">
    <source>
        <dbReference type="Google" id="ProtNLM"/>
    </source>
</evidence>
<comment type="caution">
    <text evidence="1">The sequence shown here is derived from an EMBL/GenBank/DDBJ whole genome shotgun (WGS) entry which is preliminary data.</text>
</comment>
<dbReference type="InterPro" id="IPR036465">
    <property type="entry name" value="vWFA_dom_sf"/>
</dbReference>
<accession>A0A1Y2BCJ1</accession>
<sequence>MTKSLLEVHLYPTHNGKMAVIDYKPSVAIDPKPVLPIPIILLDNSGSMGDEVPRLANRILPMMLQSLGYDVNFPVTLITFESTSKIYHTTVAKLRAVRVHAAGGTSLAPGIHNLAAVLLELASRSEKPQAIRLLTVSDGAISDTDQALKAAENLSKWASEYSLRINSQAIRFISSKYANPDTRALCSLLQLNNTTDTATAVDIHSNWSGDKIIPAFLDVFLGSSEQSVLATLTTSSSVLKQTPWQTETVSSIDLNEGVNCFWVSESFSASKLKVSGIDPTEIKVVDHKLSDIHWRKYEALLKDKIDAFINQIKILKVLDTSEARTKINSICTYFEGLDRFIVARQLGEGMSSEIVTNEGSLKRRIARMRAVVEKRSKSVLQKLLEIANDDKVGQLNSAQQAAYLRTVNATKNAKGLAKRALNSLSGLDFDEVARQEVIQMHAHLHELEDVDDSDHERSFFSLETTLGGIRAVCELVDDGFIYEMSCHEILELLNIVGVPCEHPIHEYPDAMTFRVDKIHLGSFISLSDVLVHQVQGGGAPLFTPGSNEAITNAIPVFEDERIARFYRKYAPKLLEFTASIGMRRMIAEVPMTFGYTILAGFWKLVEMTSVNKTELCAKILVNVFNSIQPCIGGYFNHLLPLFESTQVEGMAMNIGGDGIATALVPIIHHLKKSEPKAVYLTNVLPKALRALYSFEVWATIRRMYRHQEQPDKIITALLDKLLEINLDKTRYEVQPPFELEPEIIQFNQSYSANEACLFELCSRFKFLNNICLMGPVFEILCGSGTLAEKIAQIQTDVPERTVKTLASSMNITYGFKDFQLFNVVQALLFETKSTRIDEATGKVLLPDLIDKATGVTMIKEYIRKRHEKQYQVDLKIKSDQENAILTADLVNLLVKTSDIRVYCDTFKNGLSKGNCTVQIANPASPGFTELMDRLLNVSGPEVPLQVAKVWVLLLGCKPANKKKNETVGPAVWNGGNVLGFVELDKFKAVFVHYGKATEWDSAAAEYKARRLYQYRSSSHPNRHGHFNDKPSYWALGYASLSDMKASVSKEEFARYVEAHAGCCGL</sequence>
<dbReference type="OrthoDB" id="2111088at2759"/>
<keyword evidence="2" id="KW-1185">Reference proteome</keyword>
<dbReference type="SUPFAM" id="SSF53300">
    <property type="entry name" value="vWA-like"/>
    <property type="match status" value="1"/>
</dbReference>
<dbReference type="EMBL" id="MCGO01000071">
    <property type="protein sequence ID" value="ORY32426.1"/>
    <property type="molecule type" value="Genomic_DNA"/>
</dbReference>
<evidence type="ECO:0000313" key="1">
    <source>
        <dbReference type="EMBL" id="ORY32426.1"/>
    </source>
</evidence>
<reference evidence="1 2" key="1">
    <citation type="submission" date="2016-07" db="EMBL/GenBank/DDBJ databases">
        <title>Pervasive Adenine N6-methylation of Active Genes in Fungi.</title>
        <authorList>
            <consortium name="DOE Joint Genome Institute"/>
            <person name="Mondo S.J."/>
            <person name="Dannebaum R.O."/>
            <person name="Kuo R.C."/>
            <person name="Labutti K."/>
            <person name="Haridas S."/>
            <person name="Kuo A."/>
            <person name="Salamov A."/>
            <person name="Ahrendt S.R."/>
            <person name="Lipzen A."/>
            <person name="Sullivan W."/>
            <person name="Andreopoulos W.B."/>
            <person name="Clum A."/>
            <person name="Lindquist E."/>
            <person name="Daum C."/>
            <person name="Ramamoorthy G.K."/>
            <person name="Gryganskyi A."/>
            <person name="Culley D."/>
            <person name="Magnuson J.K."/>
            <person name="James T.Y."/>
            <person name="O'Malley M.A."/>
            <person name="Stajich J.E."/>
            <person name="Spatafora J.W."/>
            <person name="Visel A."/>
            <person name="Grigoriev I.V."/>
        </authorList>
    </citation>
    <scope>NUCLEOTIDE SEQUENCE [LARGE SCALE GENOMIC DNA]</scope>
    <source>
        <strain evidence="1 2">JEL800</strain>
    </source>
</reference>